<dbReference type="InterPro" id="IPR018094">
    <property type="entry name" value="Thymidylate_kinase"/>
</dbReference>
<organism evidence="11 12">
    <name type="scientific">Syphacia muris</name>
    <dbReference type="NCBI Taxonomy" id="451379"/>
    <lineage>
        <taxon>Eukaryota</taxon>
        <taxon>Metazoa</taxon>
        <taxon>Ecdysozoa</taxon>
        <taxon>Nematoda</taxon>
        <taxon>Chromadorea</taxon>
        <taxon>Rhabditida</taxon>
        <taxon>Spirurina</taxon>
        <taxon>Oxyuridomorpha</taxon>
        <taxon>Oxyuroidea</taxon>
        <taxon>Oxyuridae</taxon>
        <taxon>Syphacia</taxon>
    </lineage>
</organism>
<comment type="similarity">
    <text evidence="2">Belongs to the thymidylate kinase family.</text>
</comment>
<dbReference type="GO" id="GO:0006233">
    <property type="term" value="P:dTDP biosynthetic process"/>
    <property type="evidence" value="ECO:0007669"/>
    <property type="project" value="InterPro"/>
</dbReference>
<dbReference type="GO" id="GO:0004798">
    <property type="term" value="F:dTMP kinase activity"/>
    <property type="evidence" value="ECO:0007669"/>
    <property type="project" value="UniProtKB-EC"/>
</dbReference>
<keyword evidence="5" id="KW-0808">Transferase</keyword>
<dbReference type="SUPFAM" id="SSF52540">
    <property type="entry name" value="P-loop containing nucleoside triphosphate hydrolases"/>
    <property type="match status" value="1"/>
</dbReference>
<dbReference type="Proteomes" id="UP000046393">
    <property type="component" value="Unplaced"/>
</dbReference>
<feature type="domain" description="Thymidylate kinase-like" evidence="10">
    <location>
        <begin position="9"/>
        <end position="190"/>
    </location>
</feature>
<dbReference type="EC" id="2.7.4.9" evidence="3"/>
<keyword evidence="9" id="KW-0067">ATP-binding</keyword>
<dbReference type="Pfam" id="PF02223">
    <property type="entry name" value="Thymidylate_kin"/>
    <property type="match status" value="1"/>
</dbReference>
<dbReference type="GO" id="GO:0004550">
    <property type="term" value="F:nucleoside diphosphate kinase activity"/>
    <property type="evidence" value="ECO:0007669"/>
    <property type="project" value="TreeGrafter"/>
</dbReference>
<dbReference type="CDD" id="cd01672">
    <property type="entry name" value="TMPK"/>
    <property type="match status" value="1"/>
</dbReference>
<dbReference type="STRING" id="451379.A0A0N5AXB4"/>
<dbReference type="PANTHER" id="PTHR10344:SF1">
    <property type="entry name" value="THYMIDYLATE KINASE"/>
    <property type="match status" value="1"/>
</dbReference>
<evidence type="ECO:0000256" key="6">
    <source>
        <dbReference type="ARBA" id="ARBA00022727"/>
    </source>
</evidence>
<dbReference type="GO" id="GO:0006235">
    <property type="term" value="P:dTTP biosynthetic process"/>
    <property type="evidence" value="ECO:0007669"/>
    <property type="project" value="TreeGrafter"/>
</dbReference>
<evidence type="ECO:0000256" key="8">
    <source>
        <dbReference type="ARBA" id="ARBA00022777"/>
    </source>
</evidence>
<dbReference type="PANTHER" id="PTHR10344">
    <property type="entry name" value="THYMIDYLATE KINASE"/>
    <property type="match status" value="1"/>
</dbReference>
<dbReference type="InterPro" id="IPR039430">
    <property type="entry name" value="Thymidylate_kin-like_dom"/>
</dbReference>
<dbReference type="GO" id="GO:0006227">
    <property type="term" value="P:dUDP biosynthetic process"/>
    <property type="evidence" value="ECO:0007669"/>
    <property type="project" value="TreeGrafter"/>
</dbReference>
<evidence type="ECO:0000256" key="4">
    <source>
        <dbReference type="ARBA" id="ARBA00017144"/>
    </source>
</evidence>
<dbReference type="GO" id="GO:0005739">
    <property type="term" value="C:mitochondrion"/>
    <property type="evidence" value="ECO:0007669"/>
    <property type="project" value="TreeGrafter"/>
</dbReference>
<evidence type="ECO:0000256" key="2">
    <source>
        <dbReference type="ARBA" id="ARBA00009776"/>
    </source>
</evidence>
<protein>
    <recommendedName>
        <fullName evidence="4">Thymidylate kinase</fullName>
        <ecNumber evidence="3">2.7.4.9</ecNumber>
    </recommendedName>
</protein>
<evidence type="ECO:0000256" key="3">
    <source>
        <dbReference type="ARBA" id="ARBA00012980"/>
    </source>
</evidence>
<evidence type="ECO:0000313" key="11">
    <source>
        <dbReference type="Proteomes" id="UP000046393"/>
    </source>
</evidence>
<dbReference type="HAMAP" id="MF_00165">
    <property type="entry name" value="Thymidylate_kinase"/>
    <property type="match status" value="1"/>
</dbReference>
<accession>A0A0N5AXB4</accession>
<keyword evidence="11" id="KW-1185">Reference proteome</keyword>
<evidence type="ECO:0000256" key="9">
    <source>
        <dbReference type="ARBA" id="ARBA00022840"/>
    </source>
</evidence>
<keyword evidence="8" id="KW-0418">Kinase</keyword>
<dbReference type="GO" id="GO:0005524">
    <property type="term" value="F:ATP binding"/>
    <property type="evidence" value="ECO:0007669"/>
    <property type="project" value="UniProtKB-KW"/>
</dbReference>
<comment type="pathway">
    <text evidence="1">Pyrimidine metabolism; dTTP biosynthesis.</text>
</comment>
<dbReference type="InterPro" id="IPR027417">
    <property type="entry name" value="P-loop_NTPase"/>
</dbReference>
<dbReference type="WBParaSite" id="SMUV_0000958801-mRNA-1">
    <property type="protein sequence ID" value="SMUV_0000958801-mRNA-1"/>
    <property type="gene ID" value="SMUV_0000958801"/>
</dbReference>
<dbReference type="Gene3D" id="3.40.50.300">
    <property type="entry name" value="P-loop containing nucleotide triphosphate hydrolases"/>
    <property type="match status" value="1"/>
</dbReference>
<evidence type="ECO:0000259" key="10">
    <source>
        <dbReference type="Pfam" id="PF02223"/>
    </source>
</evidence>
<evidence type="ECO:0000313" key="12">
    <source>
        <dbReference type="WBParaSite" id="SMUV_0000958801-mRNA-1"/>
    </source>
</evidence>
<name>A0A0N5AXB4_9BILA</name>
<evidence type="ECO:0000256" key="7">
    <source>
        <dbReference type="ARBA" id="ARBA00022741"/>
    </source>
</evidence>
<dbReference type="FunFam" id="3.40.50.300:FF:000679">
    <property type="entry name" value="Thymidylate kinase"/>
    <property type="match status" value="1"/>
</dbReference>
<reference evidence="12" key="1">
    <citation type="submission" date="2017-02" db="UniProtKB">
        <authorList>
            <consortium name="WormBaseParasite"/>
        </authorList>
    </citation>
    <scope>IDENTIFICATION</scope>
</reference>
<dbReference type="GO" id="GO:0005829">
    <property type="term" value="C:cytosol"/>
    <property type="evidence" value="ECO:0007669"/>
    <property type="project" value="TreeGrafter"/>
</dbReference>
<proteinExistence type="inferred from homology"/>
<dbReference type="NCBIfam" id="TIGR00041">
    <property type="entry name" value="DTMP_kinase"/>
    <property type="match status" value="1"/>
</dbReference>
<evidence type="ECO:0000256" key="5">
    <source>
        <dbReference type="ARBA" id="ARBA00022679"/>
    </source>
</evidence>
<evidence type="ECO:0000256" key="1">
    <source>
        <dbReference type="ARBA" id="ARBA00004992"/>
    </source>
</evidence>
<sequence length="227" mass="25710">MSRGALIVFEGCDRVGKSTQVRLLLDKLRKHGYKAETFAFPDRSTDLGKFIDQYLKANVDMEPREAHLVFSANRQAAVEKMRKKLFDGCHIVVDRYAYSGIAYTIAKKTMDLGLEWAQLQDVGILKPDCVIFFDLTPEMASSRSGFGAERLEALELQKRVYTVMKKLGEQNKDIWKDVDASLPPETVSENVWKIVEPFIQKASNSPLALIDIEPSRCTVTQAKELFN</sequence>
<keyword evidence="7" id="KW-0547">Nucleotide-binding</keyword>
<keyword evidence="6" id="KW-0545">Nucleotide biosynthesis</keyword>
<dbReference type="GO" id="GO:0005634">
    <property type="term" value="C:nucleus"/>
    <property type="evidence" value="ECO:0007669"/>
    <property type="project" value="TreeGrafter"/>
</dbReference>
<dbReference type="AlphaFoldDB" id="A0A0N5AXB4"/>